<reference evidence="2" key="1">
    <citation type="submission" date="2021-03" db="EMBL/GenBank/DDBJ databases">
        <title>Ottowia sp. 27C isolated from the cloaca of a Giant Asian pond turtle (Heosemys grandis).</title>
        <authorList>
            <person name="Spergser J."/>
            <person name="Busse H.-J."/>
        </authorList>
    </citation>
    <scope>NUCLEOTIDE SEQUENCE</scope>
    <source>
        <strain evidence="2">27C</strain>
    </source>
</reference>
<dbReference type="AlphaFoldDB" id="A0A975H2J2"/>
<feature type="domain" description="DUF4253" evidence="1">
    <location>
        <begin position="528"/>
        <end position="626"/>
    </location>
</feature>
<dbReference type="Pfam" id="PF14062">
    <property type="entry name" value="DUF4253"/>
    <property type="match status" value="1"/>
</dbReference>
<dbReference type="InterPro" id="IPR025349">
    <property type="entry name" value="DUF4253"/>
</dbReference>
<name>A0A975H2J2_9BURK</name>
<sequence>MLRIENIHSTDLNAALQELVHGAQHAFIGGQPGAALQALRLLQQPGAWYLPARGRLVPVAQQLFTLLCGLQGQDRPAWHGEPALTLAQWQNQSITDEHEVLSMLVMPVRNQLRPAGQGWSPTQLRAWAAEWASAPAANQAVKTGFALDAEWVLKQRLKQADRLDDGAPADQSCTDDDDGIDLMALLMTAVPVAIAPEADSVSNHELLAALSAQVSGKSTLAYDQIQLFGMLLVLGALLGDIPLAQQAGKVLLRPDSADGLAQMTQWGQIRAVADFYASGALADAAGVSAGACAQWLAALATRSAPAADKSALRLERPGTLINQPDDLAALCQGTPLQAFRWTSIPILDTDEVALGCWCPVDQSESLWRAARALLPQTGRWPLLVWACGDHGDDLAEQDFFSRFEYGHSTVLTDDISPSALIASAREASAEAFLQRLREQHDSDDWEESWQEWWENAKADTRDLLGSAPTEAALTQQAMQRHGKPVTQLHRLDWERLLWDWERQHVPPLPPEKLQWLRPKPFVPDNTALLLLPTREPWDALAYVNFFGLDDTAGGIALGREWQRRWGAELYAHWGTMLQCHVGRPPEQPEDALQLAHAHDRFAQNTLNCSLRHYAQGLLGRDFWFLHQRP</sequence>
<evidence type="ECO:0000313" key="2">
    <source>
        <dbReference type="EMBL" id="QTD44251.1"/>
    </source>
</evidence>
<dbReference type="KEGG" id="otd:J1M35_14135"/>
<keyword evidence="3" id="KW-1185">Reference proteome</keyword>
<gene>
    <name evidence="2" type="ORF">J1M35_14135</name>
</gene>
<protein>
    <submittedName>
        <fullName evidence="2">DUF4253 domain-containing protein</fullName>
    </submittedName>
</protein>
<organism evidence="2 3">
    <name type="scientific">Ottowia testudinis</name>
    <dbReference type="NCBI Taxonomy" id="2816950"/>
    <lineage>
        <taxon>Bacteria</taxon>
        <taxon>Pseudomonadati</taxon>
        <taxon>Pseudomonadota</taxon>
        <taxon>Betaproteobacteria</taxon>
        <taxon>Burkholderiales</taxon>
        <taxon>Comamonadaceae</taxon>
        <taxon>Ottowia</taxon>
    </lineage>
</organism>
<accession>A0A975H2J2</accession>
<evidence type="ECO:0000259" key="1">
    <source>
        <dbReference type="Pfam" id="PF14062"/>
    </source>
</evidence>
<proteinExistence type="predicted"/>
<dbReference type="EMBL" id="CP071796">
    <property type="protein sequence ID" value="QTD44251.1"/>
    <property type="molecule type" value="Genomic_DNA"/>
</dbReference>
<evidence type="ECO:0000313" key="3">
    <source>
        <dbReference type="Proteomes" id="UP000663903"/>
    </source>
</evidence>
<dbReference type="Proteomes" id="UP000663903">
    <property type="component" value="Chromosome"/>
</dbReference>
<dbReference type="RefSeq" id="WP_208007818.1">
    <property type="nucleotide sequence ID" value="NZ_CP071796.1"/>
</dbReference>